<dbReference type="Pfam" id="PF07730">
    <property type="entry name" value="HisKA_3"/>
    <property type="match status" value="1"/>
</dbReference>
<keyword evidence="10" id="KW-0812">Transmembrane</keyword>
<keyword evidence="4" id="KW-0808">Transferase</keyword>
<evidence type="ECO:0000256" key="10">
    <source>
        <dbReference type="SAM" id="Phobius"/>
    </source>
</evidence>
<dbReference type="PROSITE" id="PS50109">
    <property type="entry name" value="HIS_KIN"/>
    <property type="match status" value="1"/>
</dbReference>
<dbReference type="GO" id="GO:0005524">
    <property type="term" value="F:ATP binding"/>
    <property type="evidence" value="ECO:0007669"/>
    <property type="project" value="UniProtKB-KW"/>
</dbReference>
<proteinExistence type="predicted"/>
<evidence type="ECO:0000256" key="7">
    <source>
        <dbReference type="ARBA" id="ARBA00022840"/>
    </source>
</evidence>
<dbReference type="InterPro" id="IPR011712">
    <property type="entry name" value="Sig_transdc_His_kin_sub3_dim/P"/>
</dbReference>
<dbReference type="EMBL" id="CP040710">
    <property type="protein sequence ID" value="QCX01359.1"/>
    <property type="molecule type" value="Genomic_DNA"/>
</dbReference>
<dbReference type="AlphaFoldDB" id="A0A5B7SVM7"/>
<evidence type="ECO:0000259" key="11">
    <source>
        <dbReference type="PROSITE" id="PS50109"/>
    </source>
</evidence>
<dbReference type="GO" id="GO:0016020">
    <property type="term" value="C:membrane"/>
    <property type="evidence" value="ECO:0007669"/>
    <property type="project" value="InterPro"/>
</dbReference>
<feature type="coiled-coil region" evidence="9">
    <location>
        <begin position="380"/>
        <end position="414"/>
    </location>
</feature>
<protein>
    <recommendedName>
        <fullName evidence="2">histidine kinase</fullName>
        <ecNumber evidence="2">2.7.13.3</ecNumber>
    </recommendedName>
</protein>
<keyword evidence="9" id="KW-0175">Coiled coil</keyword>
<dbReference type="GO" id="GO:0046983">
    <property type="term" value="F:protein dimerization activity"/>
    <property type="evidence" value="ECO:0007669"/>
    <property type="project" value="InterPro"/>
</dbReference>
<evidence type="ECO:0000256" key="9">
    <source>
        <dbReference type="SAM" id="Coils"/>
    </source>
</evidence>
<gene>
    <name evidence="12" type="ORF">FGM00_15035</name>
</gene>
<comment type="catalytic activity">
    <reaction evidence="1">
        <text>ATP + protein L-histidine = ADP + protein N-phospho-L-histidine.</text>
        <dbReference type="EC" id="2.7.13.3"/>
    </reaction>
</comment>
<dbReference type="SMART" id="SM00387">
    <property type="entry name" value="HATPase_c"/>
    <property type="match status" value="1"/>
</dbReference>
<dbReference type="InterPro" id="IPR003594">
    <property type="entry name" value="HATPase_dom"/>
</dbReference>
<dbReference type="PANTHER" id="PTHR24421">
    <property type="entry name" value="NITRATE/NITRITE SENSOR PROTEIN NARX-RELATED"/>
    <property type="match status" value="1"/>
</dbReference>
<reference evidence="12 13" key="1">
    <citation type="submission" date="2019-05" db="EMBL/GenBank/DDBJ databases">
        <title>Genome sequencing of F202Z8.</title>
        <authorList>
            <person name="Kwon Y.M."/>
        </authorList>
    </citation>
    <scope>NUCLEOTIDE SEQUENCE [LARGE SCALE GENOMIC DNA]</scope>
    <source>
        <strain evidence="12 13">F202Z8</strain>
    </source>
</reference>
<evidence type="ECO:0000313" key="12">
    <source>
        <dbReference type="EMBL" id="QCX01359.1"/>
    </source>
</evidence>
<evidence type="ECO:0000256" key="2">
    <source>
        <dbReference type="ARBA" id="ARBA00012438"/>
    </source>
</evidence>
<keyword evidence="8" id="KW-0902">Two-component regulatory system</keyword>
<keyword evidence="7" id="KW-0067">ATP-binding</keyword>
<dbReference type="Gene3D" id="1.25.40.10">
    <property type="entry name" value="Tetratricopeptide repeat domain"/>
    <property type="match status" value="2"/>
</dbReference>
<evidence type="ECO:0000256" key="5">
    <source>
        <dbReference type="ARBA" id="ARBA00022741"/>
    </source>
</evidence>
<dbReference type="OrthoDB" id="9778366at2"/>
<evidence type="ECO:0000256" key="3">
    <source>
        <dbReference type="ARBA" id="ARBA00022553"/>
    </source>
</evidence>
<evidence type="ECO:0000313" key="13">
    <source>
        <dbReference type="Proteomes" id="UP000310017"/>
    </source>
</evidence>
<dbReference type="KEGG" id="asag:FGM00_15035"/>
<dbReference type="EC" id="2.7.13.3" evidence="2"/>
<keyword evidence="3" id="KW-0597">Phosphoprotein</keyword>
<dbReference type="CDD" id="cd16917">
    <property type="entry name" value="HATPase_UhpB-NarQ-NarX-like"/>
    <property type="match status" value="1"/>
</dbReference>
<evidence type="ECO:0000256" key="6">
    <source>
        <dbReference type="ARBA" id="ARBA00022777"/>
    </source>
</evidence>
<keyword evidence="13" id="KW-1185">Reference proteome</keyword>
<sequence length="676" mass="77520">MMKHRNRMRVLFHLILLYLPFSISGQIEGEQYRDSLLMELQHLKNLEKEQQDADIMSDKVALLCLLAREYDGIDSTKTFDFAFEALKISEKREYRIGVIDANFTLGRAFMYIDPTEAAGYLEEGYLLADKLVKNDSSQKLLKLWANGTYNLGLSYGYMGKHQKEIEFTSQVIPVVEKLGDSLFLANIYTNLGVKYLNLVNHKDGYHSLRRGREIYKSLNDPQETTFNIIQMAMAFEGLDSLGQMKKTLAEAKVLLEKYPNVFDKFNYNLQESQYYLRTERPKNAIESLDRILGLVENDTNSKLYGMVMQRYARAYKGIQDFERASDYATKYIANSKATQSGMGWFEGLYERSEYHAAAEHYEDAYKDLLLAVDIYDSLETMNTIAKLEELNIKFETAEQEKEILGLRVKNEEKKSHAYLLGALASILAFILFIGYYAYNQKLRKARKKELRQEAEVNLLKQEQQNKIFSAMIEGQEKERKRLAIDLHDGLGGRLSGISMNLSKLDKDEPKQYPKKQLQKVMKDLDDSLTELRTIARNMMPETLVKFGLQAALKDYCSSMTGKDTKVTLQFYGGDKGIGIQQQVTMYRVIQELINNAIKHAKASEVLVQYMREGNNVDITVEDNGIGFEKNKNNTHDNGMGLSNLRTRVAYLKGDLDFHSEVNEGTTVNVHINIDAA</sequence>
<dbReference type="SUPFAM" id="SSF55874">
    <property type="entry name" value="ATPase domain of HSP90 chaperone/DNA topoisomerase II/histidine kinase"/>
    <property type="match status" value="1"/>
</dbReference>
<dbReference type="Proteomes" id="UP000310017">
    <property type="component" value="Chromosome"/>
</dbReference>
<keyword evidence="6 12" id="KW-0418">Kinase</keyword>
<keyword evidence="5" id="KW-0547">Nucleotide-binding</keyword>
<dbReference type="InterPro" id="IPR005467">
    <property type="entry name" value="His_kinase_dom"/>
</dbReference>
<dbReference type="Gene3D" id="1.20.5.1930">
    <property type="match status" value="1"/>
</dbReference>
<feature type="domain" description="Histidine kinase" evidence="11">
    <location>
        <begin position="485"/>
        <end position="675"/>
    </location>
</feature>
<keyword evidence="10" id="KW-1133">Transmembrane helix</keyword>
<evidence type="ECO:0000256" key="1">
    <source>
        <dbReference type="ARBA" id="ARBA00000085"/>
    </source>
</evidence>
<dbReference type="InterPro" id="IPR050482">
    <property type="entry name" value="Sensor_HK_TwoCompSys"/>
</dbReference>
<keyword evidence="10" id="KW-0472">Membrane</keyword>
<dbReference type="Pfam" id="PF02518">
    <property type="entry name" value="HATPase_c"/>
    <property type="match status" value="1"/>
</dbReference>
<evidence type="ECO:0000256" key="4">
    <source>
        <dbReference type="ARBA" id="ARBA00022679"/>
    </source>
</evidence>
<dbReference type="InterPro" id="IPR011990">
    <property type="entry name" value="TPR-like_helical_dom_sf"/>
</dbReference>
<name>A0A5B7SVM7_9FLAO</name>
<dbReference type="SUPFAM" id="SSF48452">
    <property type="entry name" value="TPR-like"/>
    <property type="match status" value="2"/>
</dbReference>
<organism evidence="12 13">
    <name type="scientific">Aggregatimonas sangjinii</name>
    <dbReference type="NCBI Taxonomy" id="2583587"/>
    <lineage>
        <taxon>Bacteria</taxon>
        <taxon>Pseudomonadati</taxon>
        <taxon>Bacteroidota</taxon>
        <taxon>Flavobacteriia</taxon>
        <taxon>Flavobacteriales</taxon>
        <taxon>Flavobacteriaceae</taxon>
        <taxon>Aggregatimonas</taxon>
    </lineage>
</organism>
<dbReference type="InterPro" id="IPR036890">
    <property type="entry name" value="HATPase_C_sf"/>
</dbReference>
<evidence type="ECO:0000256" key="8">
    <source>
        <dbReference type="ARBA" id="ARBA00023012"/>
    </source>
</evidence>
<dbReference type="PANTHER" id="PTHR24421:SF10">
    <property type="entry name" value="NITRATE_NITRITE SENSOR PROTEIN NARQ"/>
    <property type="match status" value="1"/>
</dbReference>
<dbReference type="Gene3D" id="3.30.565.10">
    <property type="entry name" value="Histidine kinase-like ATPase, C-terminal domain"/>
    <property type="match status" value="1"/>
</dbReference>
<feature type="transmembrane region" description="Helical" evidence="10">
    <location>
        <begin position="417"/>
        <end position="438"/>
    </location>
</feature>
<accession>A0A5B7SVM7</accession>
<dbReference type="GO" id="GO:0000155">
    <property type="term" value="F:phosphorelay sensor kinase activity"/>
    <property type="evidence" value="ECO:0007669"/>
    <property type="project" value="InterPro"/>
</dbReference>